<feature type="transmembrane region" description="Helical" evidence="1">
    <location>
        <begin position="318"/>
        <end position="339"/>
    </location>
</feature>
<keyword evidence="1" id="KW-1133">Transmembrane helix</keyword>
<accession>A0A8H2VE01</accession>
<keyword evidence="1" id="KW-0812">Transmembrane</keyword>
<feature type="transmembrane region" description="Helical" evidence="1">
    <location>
        <begin position="233"/>
        <end position="251"/>
    </location>
</feature>
<evidence type="ECO:0000259" key="3">
    <source>
        <dbReference type="Pfam" id="PF10355"/>
    </source>
</evidence>
<evidence type="ECO:0000313" key="4">
    <source>
        <dbReference type="EMBL" id="CAB4253841.1"/>
    </source>
</evidence>
<feature type="transmembrane region" description="Helical" evidence="1">
    <location>
        <begin position="389"/>
        <end position="412"/>
    </location>
</feature>
<dbReference type="AlphaFoldDB" id="A0A8H2VE01"/>
<feature type="transmembrane region" description="Helical" evidence="1">
    <location>
        <begin position="83"/>
        <end position="103"/>
    </location>
</feature>
<organism evidence="4 5">
    <name type="scientific">Maudiozyma barnettii</name>
    <dbReference type="NCBI Taxonomy" id="61262"/>
    <lineage>
        <taxon>Eukaryota</taxon>
        <taxon>Fungi</taxon>
        <taxon>Dikarya</taxon>
        <taxon>Ascomycota</taxon>
        <taxon>Saccharomycotina</taxon>
        <taxon>Saccharomycetes</taxon>
        <taxon>Saccharomycetales</taxon>
        <taxon>Saccharomycetaceae</taxon>
        <taxon>Maudiozyma</taxon>
    </lineage>
</organism>
<feature type="transmembrane region" description="Helical" evidence="1">
    <location>
        <begin position="263"/>
        <end position="282"/>
    </location>
</feature>
<keyword evidence="2" id="KW-0732">Signal</keyword>
<dbReference type="OrthoDB" id="4137487at2759"/>
<evidence type="ECO:0000313" key="5">
    <source>
        <dbReference type="Proteomes" id="UP000644660"/>
    </source>
</evidence>
<dbReference type="GeneID" id="64856816"/>
<sequence>MNKNVAGAHNLLLLLICFILPVIAIQPRDMHMMGMDDTDELTSPEITNGATKSFHWIATVFFLFMLPGISTAYSFAKKTHTAVLFQCISGAYALLEAIILRFPDSENVENSTSRAAAWIVLVLTSISLFFGMLSSGTKLVISNKRLNKFATATGERTLNVIHSYLSMFTTIVGWVKVCLAPVSMFGFCRDGHTGQCLAHGIMGSSFVLYGFIYSMVLQVPWLRNSNSSYSQDYIDSWIMCLYGIVNTFTEHRWGREEWFMHDYQHTAMGIIWWAGGLLGIYLGRHNKRTFIPSLLIIFTGWSMTQHSQRLIISTNVHLFFGIILMVGGTLRIFEISVLLRDKRSAGEILSFQYLAPFCLVSAGILFMGATEEQVTLVLRLGADHSSYILVALSGAFLVYFWILVCLDLYVYLAEGHDKIGFLDKYVDSTQGMDTPAEFEFDEDINDDPIDVRSESFEM</sequence>
<evidence type="ECO:0000256" key="1">
    <source>
        <dbReference type="SAM" id="Phobius"/>
    </source>
</evidence>
<feature type="signal peptide" evidence="2">
    <location>
        <begin position="1"/>
        <end position="24"/>
    </location>
</feature>
<dbReference type="InterPro" id="IPR018827">
    <property type="entry name" value="YTP1_C"/>
</dbReference>
<gene>
    <name evidence="4" type="ORF">KABA2_03S06644</name>
</gene>
<feature type="transmembrane region" description="Helical" evidence="1">
    <location>
        <begin position="351"/>
        <end position="369"/>
    </location>
</feature>
<feature type="chain" id="PRO_5034046264" description="Protein YTP1-like C-terminal domain-containing protein" evidence="2">
    <location>
        <begin position="25"/>
        <end position="458"/>
    </location>
</feature>
<evidence type="ECO:0000256" key="2">
    <source>
        <dbReference type="SAM" id="SignalP"/>
    </source>
</evidence>
<feature type="transmembrane region" description="Helical" evidence="1">
    <location>
        <begin position="289"/>
        <end position="306"/>
    </location>
</feature>
<proteinExistence type="predicted"/>
<feature type="domain" description="Protein YTP1-like C-terminal" evidence="3">
    <location>
        <begin position="173"/>
        <end position="408"/>
    </location>
</feature>
<dbReference type="EMBL" id="CAEFZW010000003">
    <property type="protein sequence ID" value="CAB4253841.1"/>
    <property type="molecule type" value="Genomic_DNA"/>
</dbReference>
<feature type="transmembrane region" description="Helical" evidence="1">
    <location>
        <begin position="115"/>
        <end position="141"/>
    </location>
</feature>
<protein>
    <recommendedName>
        <fullName evidence="3">Protein YTP1-like C-terminal domain-containing protein</fullName>
    </recommendedName>
</protein>
<feature type="transmembrane region" description="Helical" evidence="1">
    <location>
        <begin position="161"/>
        <end position="185"/>
    </location>
</feature>
<reference evidence="4 5" key="1">
    <citation type="submission" date="2020-05" db="EMBL/GenBank/DDBJ databases">
        <authorList>
            <person name="Casaregola S."/>
            <person name="Devillers H."/>
            <person name="Grondin C."/>
        </authorList>
    </citation>
    <scope>NUCLEOTIDE SEQUENCE [LARGE SCALE GENOMIC DNA]</scope>
    <source>
        <strain evidence="4 5">CLIB 1767</strain>
    </source>
</reference>
<keyword evidence="5" id="KW-1185">Reference proteome</keyword>
<dbReference type="Pfam" id="PF10355">
    <property type="entry name" value="Ytp1"/>
    <property type="match status" value="1"/>
</dbReference>
<name>A0A8H2VE01_9SACH</name>
<dbReference type="RefSeq" id="XP_041405686.1">
    <property type="nucleotide sequence ID" value="XM_041549752.1"/>
</dbReference>
<keyword evidence="1" id="KW-0472">Membrane</keyword>
<feature type="transmembrane region" description="Helical" evidence="1">
    <location>
        <begin position="54"/>
        <end position="76"/>
    </location>
</feature>
<dbReference type="PANTHER" id="PTHR31685">
    <property type="entry name" value="INTEGRAL MEMBRANE PROTEIN (AFU_ORTHOLOGUE AFUA_6G12730)-RELATED"/>
    <property type="match status" value="1"/>
</dbReference>
<feature type="transmembrane region" description="Helical" evidence="1">
    <location>
        <begin position="197"/>
        <end position="221"/>
    </location>
</feature>
<dbReference type="PANTHER" id="PTHR31685:SF2">
    <property type="entry name" value="PROTEIN YTP1"/>
    <property type="match status" value="1"/>
</dbReference>
<dbReference type="Proteomes" id="UP000644660">
    <property type="component" value="Unassembled WGS sequence"/>
</dbReference>
<comment type="caution">
    <text evidence="4">The sequence shown here is derived from an EMBL/GenBank/DDBJ whole genome shotgun (WGS) entry which is preliminary data.</text>
</comment>